<keyword evidence="1" id="KW-0732">Signal</keyword>
<reference evidence="3 4" key="1">
    <citation type="submission" date="2015-01" db="EMBL/GenBank/DDBJ databases">
        <title>Draft genome of the acidophilic iron oxidizer Ferrimicrobium acidiphilum strain T23.</title>
        <authorList>
            <person name="Poehlein A."/>
            <person name="Eisen S."/>
            <person name="Schloemann M."/>
            <person name="Johnson B.D."/>
            <person name="Daniel R."/>
            <person name="Muehling M."/>
        </authorList>
    </citation>
    <scope>NUCLEOTIDE SEQUENCE [LARGE SCALE GENOMIC DNA]</scope>
    <source>
        <strain evidence="3 4">T23</strain>
    </source>
</reference>
<dbReference type="Proteomes" id="UP000032336">
    <property type="component" value="Unassembled WGS sequence"/>
</dbReference>
<feature type="signal peptide" evidence="1">
    <location>
        <begin position="1"/>
        <end position="19"/>
    </location>
</feature>
<evidence type="ECO:0000313" key="4">
    <source>
        <dbReference type="Proteomes" id="UP000032336"/>
    </source>
</evidence>
<evidence type="ECO:0000313" key="3">
    <source>
        <dbReference type="EMBL" id="KJE76414.1"/>
    </source>
</evidence>
<dbReference type="GeneID" id="78373926"/>
<proteinExistence type="predicted"/>
<feature type="chain" id="PRO_5038208730" evidence="1">
    <location>
        <begin position="20"/>
        <end position="126"/>
    </location>
</feature>
<comment type="caution">
    <text evidence="3">The sequence shown here is derived from an EMBL/GenBank/DDBJ whole genome shotgun (WGS) entry which is preliminary data.</text>
</comment>
<dbReference type="EMBL" id="JXUW01000050">
    <property type="protein sequence ID" value="KJE75308.1"/>
    <property type="molecule type" value="Genomic_DNA"/>
</dbReference>
<keyword evidence="4" id="KW-1185">Reference proteome</keyword>
<dbReference type="EMBL" id="JXUW01000016">
    <property type="protein sequence ID" value="KJE76414.1"/>
    <property type="molecule type" value="Genomic_DNA"/>
</dbReference>
<accession>A0A0D8FTY0</accession>
<gene>
    <name evidence="3" type="ORF">FEAC_17740</name>
    <name evidence="2" type="ORF">FEAC_29690</name>
</gene>
<protein>
    <submittedName>
        <fullName evidence="3">Uncharacterized protein</fullName>
    </submittedName>
</protein>
<name>A0A0D8FTY0_9ACTN</name>
<sequence>MRRIVLPVTAIAVLPLVLAACGSTSTTSAKTSSAPLSPQVAVDAAYHTAGASPTSLHVDETVGIVVNSKNYRGSTISGDVYSDPSNPAATYVSVTENLSALNKSEGTMLMLLKNDKPYIKAGATAR</sequence>
<dbReference type="AlphaFoldDB" id="A0A0D8FTY0"/>
<organism evidence="3 4">
    <name type="scientific">Ferrimicrobium acidiphilum DSM 19497</name>
    <dbReference type="NCBI Taxonomy" id="1121877"/>
    <lineage>
        <taxon>Bacteria</taxon>
        <taxon>Bacillati</taxon>
        <taxon>Actinomycetota</taxon>
        <taxon>Acidimicrobiia</taxon>
        <taxon>Acidimicrobiales</taxon>
        <taxon>Acidimicrobiaceae</taxon>
        <taxon>Ferrimicrobium</taxon>
    </lineage>
</organism>
<evidence type="ECO:0000313" key="2">
    <source>
        <dbReference type="EMBL" id="KJE75308.1"/>
    </source>
</evidence>
<dbReference type="PROSITE" id="PS51257">
    <property type="entry name" value="PROKAR_LIPOPROTEIN"/>
    <property type="match status" value="1"/>
</dbReference>
<dbReference type="RefSeq" id="WP_035391853.1">
    <property type="nucleotide sequence ID" value="NZ_JQKF01000062.1"/>
</dbReference>
<evidence type="ECO:0000256" key="1">
    <source>
        <dbReference type="SAM" id="SignalP"/>
    </source>
</evidence>